<proteinExistence type="predicted"/>
<evidence type="ECO:0000256" key="4">
    <source>
        <dbReference type="PROSITE-ProRule" id="PRU00175"/>
    </source>
</evidence>
<dbReference type="SMART" id="SM00184">
    <property type="entry name" value="RING"/>
    <property type="match status" value="1"/>
</dbReference>
<evidence type="ECO:0000256" key="2">
    <source>
        <dbReference type="ARBA" id="ARBA00022771"/>
    </source>
</evidence>
<dbReference type="AlphaFoldDB" id="A0A2I0VBH3"/>
<dbReference type="Proteomes" id="UP000233837">
    <property type="component" value="Unassembled WGS sequence"/>
</dbReference>
<keyword evidence="5" id="KW-1133">Transmembrane helix</keyword>
<reference evidence="7 8" key="1">
    <citation type="journal article" date="2016" name="Sci. Rep.">
        <title>The Dendrobium catenatum Lindl. genome sequence provides insights into polysaccharide synthase, floral development and adaptive evolution.</title>
        <authorList>
            <person name="Zhang G.Q."/>
            <person name="Xu Q."/>
            <person name="Bian C."/>
            <person name="Tsai W.C."/>
            <person name="Yeh C.M."/>
            <person name="Liu K.W."/>
            <person name="Yoshida K."/>
            <person name="Zhang L.S."/>
            <person name="Chang S.B."/>
            <person name="Chen F."/>
            <person name="Shi Y."/>
            <person name="Su Y.Y."/>
            <person name="Zhang Y.Q."/>
            <person name="Chen L.J."/>
            <person name="Yin Y."/>
            <person name="Lin M."/>
            <person name="Huang H."/>
            <person name="Deng H."/>
            <person name="Wang Z.W."/>
            <person name="Zhu S.L."/>
            <person name="Zhao X."/>
            <person name="Deng C."/>
            <person name="Niu S.C."/>
            <person name="Huang J."/>
            <person name="Wang M."/>
            <person name="Liu G.H."/>
            <person name="Yang H.J."/>
            <person name="Xiao X.J."/>
            <person name="Hsiao Y.Y."/>
            <person name="Wu W.L."/>
            <person name="Chen Y.Y."/>
            <person name="Mitsuda N."/>
            <person name="Ohme-Takagi M."/>
            <person name="Luo Y.B."/>
            <person name="Van de Peer Y."/>
            <person name="Liu Z.J."/>
        </authorList>
    </citation>
    <scope>NUCLEOTIDE SEQUENCE [LARGE SCALE GENOMIC DNA]</scope>
    <source>
        <tissue evidence="7">The whole plant</tissue>
    </source>
</reference>
<dbReference type="InterPro" id="IPR001841">
    <property type="entry name" value="Znf_RING"/>
</dbReference>
<evidence type="ECO:0000313" key="7">
    <source>
        <dbReference type="EMBL" id="PKU60764.1"/>
    </source>
</evidence>
<organism evidence="7 8">
    <name type="scientific">Dendrobium catenatum</name>
    <dbReference type="NCBI Taxonomy" id="906689"/>
    <lineage>
        <taxon>Eukaryota</taxon>
        <taxon>Viridiplantae</taxon>
        <taxon>Streptophyta</taxon>
        <taxon>Embryophyta</taxon>
        <taxon>Tracheophyta</taxon>
        <taxon>Spermatophyta</taxon>
        <taxon>Magnoliopsida</taxon>
        <taxon>Liliopsida</taxon>
        <taxon>Asparagales</taxon>
        <taxon>Orchidaceae</taxon>
        <taxon>Epidendroideae</taxon>
        <taxon>Malaxideae</taxon>
        <taxon>Dendrobiinae</taxon>
        <taxon>Dendrobium</taxon>
    </lineage>
</organism>
<evidence type="ECO:0000256" key="3">
    <source>
        <dbReference type="ARBA" id="ARBA00022833"/>
    </source>
</evidence>
<dbReference type="PANTHER" id="PTHR45969">
    <property type="entry name" value="RING ZINC FINGER PROTEIN-RELATED"/>
    <property type="match status" value="1"/>
</dbReference>
<dbReference type="Gene3D" id="3.30.40.10">
    <property type="entry name" value="Zinc/RING finger domain, C3HC4 (zinc finger)"/>
    <property type="match status" value="1"/>
</dbReference>
<feature type="transmembrane region" description="Helical" evidence="5">
    <location>
        <begin position="6"/>
        <end position="27"/>
    </location>
</feature>
<dbReference type="PANTHER" id="PTHR45969:SF81">
    <property type="entry name" value="OS08G0157400 PROTEIN"/>
    <property type="match status" value="1"/>
</dbReference>
<accession>A0A2I0VBH3</accession>
<keyword evidence="5" id="KW-0812">Transmembrane</keyword>
<dbReference type="EMBL" id="KZ504968">
    <property type="protein sequence ID" value="PKU60764.1"/>
    <property type="molecule type" value="Genomic_DNA"/>
</dbReference>
<evidence type="ECO:0000256" key="5">
    <source>
        <dbReference type="SAM" id="Phobius"/>
    </source>
</evidence>
<sequence length="158" mass="17859">MIPKPVVTFLYLLDLIQYTFSFLLYCIGLNPSFEAEPTPWENQELLFFSLDISMDSAAESLKRKLPVVDYKSFLKKKGKSPTTECAICLQSMEARDQVRELKNCCHAFHVACMDRWLDLGRLSCPLCRTEVVPALAGRRGPLSVLKVLLVGDTYNCSS</sequence>
<evidence type="ECO:0000259" key="6">
    <source>
        <dbReference type="PROSITE" id="PS50089"/>
    </source>
</evidence>
<dbReference type="SUPFAM" id="SSF57850">
    <property type="entry name" value="RING/U-box"/>
    <property type="match status" value="1"/>
</dbReference>
<dbReference type="InterPro" id="IPR013083">
    <property type="entry name" value="Znf_RING/FYVE/PHD"/>
</dbReference>
<dbReference type="OrthoDB" id="8062037at2759"/>
<gene>
    <name evidence="7" type="primary">ATL41</name>
    <name evidence="7" type="ORF">MA16_Dca027820</name>
</gene>
<keyword evidence="3" id="KW-0862">Zinc</keyword>
<feature type="domain" description="RING-type" evidence="6">
    <location>
        <begin position="85"/>
        <end position="128"/>
    </location>
</feature>
<dbReference type="GO" id="GO:0016567">
    <property type="term" value="P:protein ubiquitination"/>
    <property type="evidence" value="ECO:0007669"/>
    <property type="project" value="TreeGrafter"/>
</dbReference>
<evidence type="ECO:0000256" key="1">
    <source>
        <dbReference type="ARBA" id="ARBA00022723"/>
    </source>
</evidence>
<keyword evidence="1" id="KW-0479">Metal-binding</keyword>
<keyword evidence="5" id="KW-0472">Membrane</keyword>
<name>A0A2I0VBH3_9ASPA</name>
<dbReference type="PROSITE" id="PS50089">
    <property type="entry name" value="ZF_RING_2"/>
    <property type="match status" value="1"/>
</dbReference>
<keyword evidence="8" id="KW-1185">Reference proteome</keyword>
<dbReference type="GO" id="GO:0008270">
    <property type="term" value="F:zinc ion binding"/>
    <property type="evidence" value="ECO:0007669"/>
    <property type="project" value="UniProtKB-KW"/>
</dbReference>
<evidence type="ECO:0000313" key="8">
    <source>
        <dbReference type="Proteomes" id="UP000233837"/>
    </source>
</evidence>
<keyword evidence="2 4" id="KW-0863">Zinc-finger</keyword>
<dbReference type="GO" id="GO:0061630">
    <property type="term" value="F:ubiquitin protein ligase activity"/>
    <property type="evidence" value="ECO:0007669"/>
    <property type="project" value="TreeGrafter"/>
</dbReference>
<dbReference type="Pfam" id="PF13639">
    <property type="entry name" value="zf-RING_2"/>
    <property type="match status" value="1"/>
</dbReference>
<protein>
    <submittedName>
        <fullName evidence="7">E3 ubiquitin-protein ligase ATL41</fullName>
    </submittedName>
</protein>
<reference evidence="7 8" key="2">
    <citation type="journal article" date="2017" name="Nature">
        <title>The Apostasia genome and the evolution of orchids.</title>
        <authorList>
            <person name="Zhang G.Q."/>
            <person name="Liu K.W."/>
            <person name="Li Z."/>
            <person name="Lohaus R."/>
            <person name="Hsiao Y.Y."/>
            <person name="Niu S.C."/>
            <person name="Wang J.Y."/>
            <person name="Lin Y.C."/>
            <person name="Xu Q."/>
            <person name="Chen L.J."/>
            <person name="Yoshida K."/>
            <person name="Fujiwara S."/>
            <person name="Wang Z.W."/>
            <person name="Zhang Y.Q."/>
            <person name="Mitsuda N."/>
            <person name="Wang M."/>
            <person name="Liu G.H."/>
            <person name="Pecoraro L."/>
            <person name="Huang H.X."/>
            <person name="Xiao X.J."/>
            <person name="Lin M."/>
            <person name="Wu X.Y."/>
            <person name="Wu W.L."/>
            <person name="Chen Y.Y."/>
            <person name="Chang S.B."/>
            <person name="Sakamoto S."/>
            <person name="Ohme-Takagi M."/>
            <person name="Yagi M."/>
            <person name="Zeng S.J."/>
            <person name="Shen C.Y."/>
            <person name="Yeh C.M."/>
            <person name="Luo Y.B."/>
            <person name="Tsai W.C."/>
            <person name="Van de Peer Y."/>
            <person name="Liu Z.J."/>
        </authorList>
    </citation>
    <scope>NUCLEOTIDE SEQUENCE [LARGE SCALE GENOMIC DNA]</scope>
    <source>
        <tissue evidence="7">The whole plant</tissue>
    </source>
</reference>